<name>A0ABP7D1Z2_9MICC</name>
<evidence type="ECO:0000313" key="3">
    <source>
        <dbReference type="EMBL" id="GAA3699610.1"/>
    </source>
</evidence>
<comment type="caution">
    <text evidence="3">The sequence shown here is derived from an EMBL/GenBank/DDBJ whole genome shotgun (WGS) entry which is preliminary data.</text>
</comment>
<feature type="region of interest" description="Disordered" evidence="1">
    <location>
        <begin position="1"/>
        <end position="28"/>
    </location>
</feature>
<dbReference type="Pfam" id="PF00753">
    <property type="entry name" value="Lactamase_B"/>
    <property type="match status" value="1"/>
</dbReference>
<feature type="domain" description="Metallo-beta-lactamase" evidence="2">
    <location>
        <begin position="54"/>
        <end position="243"/>
    </location>
</feature>
<evidence type="ECO:0000313" key="4">
    <source>
        <dbReference type="Proteomes" id="UP001501536"/>
    </source>
</evidence>
<dbReference type="SMART" id="SM00849">
    <property type="entry name" value="Lactamase_B"/>
    <property type="match status" value="1"/>
</dbReference>
<feature type="compositionally biased region" description="Basic and acidic residues" evidence="1">
    <location>
        <begin position="1"/>
        <end position="14"/>
    </location>
</feature>
<dbReference type="RefSeq" id="WP_344881016.1">
    <property type="nucleotide sequence ID" value="NZ_BAABCJ010000001.1"/>
</dbReference>
<dbReference type="InterPro" id="IPR036866">
    <property type="entry name" value="RibonucZ/Hydroxyglut_hydro"/>
</dbReference>
<dbReference type="EMBL" id="BAABCJ010000001">
    <property type="protein sequence ID" value="GAA3699610.1"/>
    <property type="molecule type" value="Genomic_DNA"/>
</dbReference>
<dbReference type="InterPro" id="IPR001279">
    <property type="entry name" value="Metallo-B-lactamas"/>
</dbReference>
<dbReference type="InterPro" id="IPR050855">
    <property type="entry name" value="NDM-1-like"/>
</dbReference>
<gene>
    <name evidence="3" type="ORF">GCM10022377_10790</name>
</gene>
<sequence>MSERSTGEGFHDRSAFGPGPAEPQDSTEAVLPTVDAGWLRVGGRTHAMTLPSFDVNVGLVIGDERALLVDTGSGPADAARIHAAIREVTDLPLVVVNTHAHADHFFGNAYFAAQGVEEFWAHAGAAAAMEAAGESQRALVRTADPAMAAADGEHTGLHLPTDLVRDEPVDIDLGGHTVTLFHLGPGHTDGDLLVGSDRVLFAGDLVEEGGHPSFEDSYPYEWRRTLGKIIAIDELYSEIIPGHGRVVDPDFVRSQLKNLRQAIRTCTTAIHEASVDYTKAVPVLPYGPVQSRHLIIRLKATEPGNVVPQQ</sequence>
<proteinExistence type="predicted"/>
<dbReference type="Gene3D" id="3.60.15.10">
    <property type="entry name" value="Ribonuclease Z/Hydroxyacylglutathione hydrolase-like"/>
    <property type="match status" value="1"/>
</dbReference>
<evidence type="ECO:0000259" key="2">
    <source>
        <dbReference type="SMART" id="SM00849"/>
    </source>
</evidence>
<dbReference type="CDD" id="cd16282">
    <property type="entry name" value="metallo-hydrolase-like_MBL-fold"/>
    <property type="match status" value="1"/>
</dbReference>
<reference evidence="4" key="1">
    <citation type="journal article" date="2019" name="Int. J. Syst. Evol. Microbiol.">
        <title>The Global Catalogue of Microorganisms (GCM) 10K type strain sequencing project: providing services to taxonomists for standard genome sequencing and annotation.</title>
        <authorList>
            <consortium name="The Broad Institute Genomics Platform"/>
            <consortium name="The Broad Institute Genome Sequencing Center for Infectious Disease"/>
            <person name="Wu L."/>
            <person name="Ma J."/>
        </authorList>
    </citation>
    <scope>NUCLEOTIDE SEQUENCE [LARGE SCALE GENOMIC DNA]</scope>
    <source>
        <strain evidence="4">JCM 16961</strain>
    </source>
</reference>
<dbReference type="PANTHER" id="PTHR42951:SF4">
    <property type="entry name" value="ACYL-COENZYME A THIOESTERASE MBLAC2"/>
    <property type="match status" value="1"/>
</dbReference>
<organism evidence="3 4">
    <name type="scientific">Zhihengliuella alba</name>
    <dbReference type="NCBI Taxonomy" id="547018"/>
    <lineage>
        <taxon>Bacteria</taxon>
        <taxon>Bacillati</taxon>
        <taxon>Actinomycetota</taxon>
        <taxon>Actinomycetes</taxon>
        <taxon>Micrococcales</taxon>
        <taxon>Micrococcaceae</taxon>
        <taxon>Zhihengliuella</taxon>
    </lineage>
</organism>
<evidence type="ECO:0000256" key="1">
    <source>
        <dbReference type="SAM" id="MobiDB-lite"/>
    </source>
</evidence>
<accession>A0ABP7D1Z2</accession>
<dbReference type="Proteomes" id="UP001501536">
    <property type="component" value="Unassembled WGS sequence"/>
</dbReference>
<dbReference type="PANTHER" id="PTHR42951">
    <property type="entry name" value="METALLO-BETA-LACTAMASE DOMAIN-CONTAINING"/>
    <property type="match status" value="1"/>
</dbReference>
<dbReference type="SUPFAM" id="SSF56281">
    <property type="entry name" value="Metallo-hydrolase/oxidoreductase"/>
    <property type="match status" value="1"/>
</dbReference>
<keyword evidence="4" id="KW-1185">Reference proteome</keyword>
<protein>
    <recommendedName>
        <fullName evidence="2">Metallo-beta-lactamase domain-containing protein</fullName>
    </recommendedName>
</protein>